<dbReference type="EMBL" id="ABVL01000002">
    <property type="protein sequence ID" value="EDY21679.1"/>
    <property type="molecule type" value="Genomic_DNA"/>
</dbReference>
<keyword evidence="2" id="KW-1003">Cell membrane</keyword>
<keyword evidence="4 6" id="KW-1133">Transmembrane helix</keyword>
<feature type="transmembrane region" description="Helical" evidence="6">
    <location>
        <begin position="354"/>
        <end position="371"/>
    </location>
</feature>
<dbReference type="Pfam" id="PF03739">
    <property type="entry name" value="LptF_LptG"/>
    <property type="match status" value="1"/>
</dbReference>
<keyword evidence="5 6" id="KW-0472">Membrane</keyword>
<evidence type="ECO:0000313" key="7">
    <source>
        <dbReference type="EMBL" id="EDY21679.1"/>
    </source>
</evidence>
<dbReference type="eggNOG" id="COG0795">
    <property type="taxonomic scope" value="Bacteria"/>
</dbReference>
<feature type="transmembrane region" description="Helical" evidence="6">
    <location>
        <begin position="294"/>
        <end position="314"/>
    </location>
</feature>
<accession>B4CW87</accession>
<evidence type="ECO:0000256" key="4">
    <source>
        <dbReference type="ARBA" id="ARBA00022989"/>
    </source>
</evidence>
<sequence>MKLIDRYVGGQLLVTFSLAVSVLSVVLVLGNIFKQLLDLLVKNDTPLEVVVSFLSYILPFSLSFTIPWAFLTAVLLVFGRLSAEHELVAFRASGVSIPRLCYTVFLLAAACVATCFWINIDVAPRAQGKMKEALYNVAVTNPLAMFGADLVIDSFPNKKIYLESSNGPELHNLLVYESNDDNLLLKVIFARRGLIETDGEKKQLLLHIYDATYEARDDDDVENLLKIKQGITMREATLPISLEELHKKYHKGGLPSMTTGALLDHLSEKTESTMTEKERIEQHSATITEINKRYSFSLAAICFALVGVPLAITAHRKETSIGFLISLCVALVYYFFIIIANTVREKPQWHPAELVWVPNILCVVFGGWLFYRMSRR</sequence>
<feature type="transmembrane region" description="Helical" evidence="6">
    <location>
        <begin position="321"/>
        <end position="342"/>
    </location>
</feature>
<protein>
    <submittedName>
        <fullName evidence="7">Permease YjgP/YjgQ family protein</fullName>
    </submittedName>
</protein>
<evidence type="ECO:0000313" key="8">
    <source>
        <dbReference type="Proteomes" id="UP000005824"/>
    </source>
</evidence>
<dbReference type="PANTHER" id="PTHR33529">
    <property type="entry name" value="SLR0882 PROTEIN-RELATED"/>
    <property type="match status" value="1"/>
</dbReference>
<proteinExistence type="predicted"/>
<comment type="caution">
    <text evidence="7">The sequence shown here is derived from an EMBL/GenBank/DDBJ whole genome shotgun (WGS) entry which is preliminary data.</text>
</comment>
<organism evidence="7 8">
    <name type="scientific">Chthoniobacter flavus Ellin428</name>
    <dbReference type="NCBI Taxonomy" id="497964"/>
    <lineage>
        <taxon>Bacteria</taxon>
        <taxon>Pseudomonadati</taxon>
        <taxon>Verrucomicrobiota</taxon>
        <taxon>Spartobacteria</taxon>
        <taxon>Chthoniobacterales</taxon>
        <taxon>Chthoniobacteraceae</taxon>
        <taxon>Chthoniobacter</taxon>
    </lineage>
</organism>
<dbReference type="InterPro" id="IPR005495">
    <property type="entry name" value="LptG/LptF_permease"/>
</dbReference>
<dbReference type="InParanoid" id="B4CW87"/>
<reference evidence="7 8" key="1">
    <citation type="journal article" date="2011" name="J. Bacteriol.">
        <title>Genome sequence of Chthoniobacter flavus Ellin428, an aerobic heterotrophic soil bacterium.</title>
        <authorList>
            <person name="Kant R."/>
            <person name="van Passel M.W."/>
            <person name="Palva A."/>
            <person name="Lucas S."/>
            <person name="Lapidus A."/>
            <person name="Glavina Del Rio T."/>
            <person name="Dalin E."/>
            <person name="Tice H."/>
            <person name="Bruce D."/>
            <person name="Goodwin L."/>
            <person name="Pitluck S."/>
            <person name="Larimer F.W."/>
            <person name="Land M.L."/>
            <person name="Hauser L."/>
            <person name="Sangwan P."/>
            <person name="de Vos W.M."/>
            <person name="Janssen P.H."/>
            <person name="Smidt H."/>
        </authorList>
    </citation>
    <scope>NUCLEOTIDE SEQUENCE [LARGE SCALE GENOMIC DNA]</scope>
    <source>
        <strain evidence="7 8">Ellin428</strain>
    </source>
</reference>
<keyword evidence="3 6" id="KW-0812">Transmembrane</keyword>
<evidence type="ECO:0000256" key="5">
    <source>
        <dbReference type="ARBA" id="ARBA00023136"/>
    </source>
</evidence>
<evidence type="ECO:0000256" key="3">
    <source>
        <dbReference type="ARBA" id="ARBA00022692"/>
    </source>
</evidence>
<dbReference type="AlphaFoldDB" id="B4CW87"/>
<dbReference type="RefSeq" id="WP_006978251.1">
    <property type="nucleotide sequence ID" value="NZ_ABVL01000002.1"/>
</dbReference>
<evidence type="ECO:0000256" key="1">
    <source>
        <dbReference type="ARBA" id="ARBA00004651"/>
    </source>
</evidence>
<feature type="transmembrane region" description="Helical" evidence="6">
    <location>
        <begin position="100"/>
        <end position="120"/>
    </location>
</feature>
<name>B4CW87_9BACT</name>
<evidence type="ECO:0000256" key="2">
    <source>
        <dbReference type="ARBA" id="ARBA00022475"/>
    </source>
</evidence>
<feature type="transmembrane region" description="Helical" evidence="6">
    <location>
        <begin position="53"/>
        <end position="79"/>
    </location>
</feature>
<evidence type="ECO:0000256" key="6">
    <source>
        <dbReference type="SAM" id="Phobius"/>
    </source>
</evidence>
<keyword evidence="8" id="KW-1185">Reference proteome</keyword>
<dbReference type="GO" id="GO:0043190">
    <property type="term" value="C:ATP-binding cassette (ABC) transporter complex"/>
    <property type="evidence" value="ECO:0007669"/>
    <property type="project" value="TreeGrafter"/>
</dbReference>
<gene>
    <name evidence="7" type="ORF">CfE428DRAFT_0924</name>
</gene>
<dbReference type="PANTHER" id="PTHR33529:SF6">
    <property type="entry name" value="YJGP_YJGQ FAMILY PERMEASE"/>
    <property type="match status" value="1"/>
</dbReference>
<dbReference type="STRING" id="497964.CfE428DRAFT_0924"/>
<feature type="transmembrane region" description="Helical" evidence="6">
    <location>
        <begin position="12"/>
        <end position="33"/>
    </location>
</feature>
<dbReference type="GO" id="GO:0015920">
    <property type="term" value="P:lipopolysaccharide transport"/>
    <property type="evidence" value="ECO:0007669"/>
    <property type="project" value="TreeGrafter"/>
</dbReference>
<comment type="subcellular location">
    <subcellularLocation>
        <location evidence="1">Cell membrane</location>
        <topology evidence="1">Multi-pass membrane protein</topology>
    </subcellularLocation>
</comment>
<dbReference type="Proteomes" id="UP000005824">
    <property type="component" value="Unassembled WGS sequence"/>
</dbReference>